<evidence type="ECO:0000256" key="2">
    <source>
        <dbReference type="SAM" id="MobiDB-lite"/>
    </source>
</evidence>
<feature type="region of interest" description="Disordered" evidence="2">
    <location>
        <begin position="184"/>
        <end position="256"/>
    </location>
</feature>
<comment type="caution">
    <text evidence="3">The sequence shown here is derived from an EMBL/GenBank/DDBJ whole genome shotgun (WGS) entry which is preliminary data.</text>
</comment>
<feature type="compositionally biased region" description="Basic and acidic residues" evidence="2">
    <location>
        <begin position="239"/>
        <end position="248"/>
    </location>
</feature>
<feature type="compositionally biased region" description="Low complexity" evidence="2">
    <location>
        <begin position="195"/>
        <end position="208"/>
    </location>
</feature>
<reference evidence="3" key="1">
    <citation type="submission" date="2016-04" db="EMBL/GenBank/DDBJ databases">
        <authorList>
            <person name="Nguyen H.D."/>
            <person name="Samba Siva P."/>
            <person name="Cullis J."/>
            <person name="Levesque C.A."/>
            <person name="Hambleton S."/>
        </authorList>
    </citation>
    <scope>NUCLEOTIDE SEQUENCE</scope>
    <source>
        <strain evidence="3">DAOMC 236416</strain>
    </source>
</reference>
<accession>A0A177TLN7</accession>
<dbReference type="AlphaFoldDB" id="A0A177TLN7"/>
<feature type="compositionally biased region" description="Basic and acidic residues" evidence="2">
    <location>
        <begin position="581"/>
        <end position="593"/>
    </location>
</feature>
<feature type="compositionally biased region" description="Acidic residues" evidence="2">
    <location>
        <begin position="378"/>
        <end position="389"/>
    </location>
</feature>
<keyword evidence="4" id="KW-1185">Reference proteome</keyword>
<feature type="coiled-coil region" evidence="1">
    <location>
        <begin position="140"/>
        <end position="167"/>
    </location>
</feature>
<feature type="compositionally biased region" description="Acidic residues" evidence="2">
    <location>
        <begin position="541"/>
        <end position="550"/>
    </location>
</feature>
<evidence type="ECO:0000313" key="3">
    <source>
        <dbReference type="EMBL" id="KAE8242474.1"/>
    </source>
</evidence>
<protein>
    <submittedName>
        <fullName evidence="3">Uncharacterized protein</fullName>
    </submittedName>
</protein>
<evidence type="ECO:0000313" key="4">
    <source>
        <dbReference type="Proteomes" id="UP000077521"/>
    </source>
</evidence>
<sequence length="790" mass="86869">MPTDPYAGLSTETRNRLDLIQSRIQSTRQDSLAHSAYSRNLQDQARAAEATAEQNLGHQLVREQELAGWDQIYGLTPDQNQRVRQLRRERDSFQESISRHRGLAAELKKRAQAADLQSLTLEETATTAELEYGRALLEAKQAQLTAIRDLQAQLDNAHARAQDALGQADPGLDSDAHFNAHTQAENEHGEGVPDSAAANSAARTSNSRPGPPAGRSGDLVRRPGEVDARPLVARRHERVHTDEQDGSRAESGPGAVAVTLAARDDSLGKTRRGKVPKAAETAIKVLRADLTNQVGQICKDHGVHPADVRALLGFNEQVVRESNNFNRYQSWCARPVVKPAGTNEAKDGGEGQADKEGEGTVEPDGEGGEEQADKEGEGTVEPDGEGGEEQADKEGEGVDESEAEPTKGRGAFMKKVKREWARLKSNQVDMTETMDAIREWEVEERRANRIDTVKQAMTEHERRARKLLLQAENSKGICSILIITHPHPLINGVIISTDDTEDLMRRSVLGGRTLDEIVALFDSYVTLNPPYSMRIPTSDKESEDEDDVADAENNGPPERASDAEMADEAAASSRSKRKRLSNADDDRPRTDKDCAKAGWNVRRYLLRAVENALQENKIKPTTSWLAASRTTPPKKQHGKQPEPRLPLKDFFTLLRSMRLEIHGWPTGAAKDLCDKDIKMSLQDDGFAIRRGSLKSGRHWRRDALYDLDSAVQAKTIKVVFVPRPDSDTDSDGSLFKEPDEPAAAAEASSLRDRASGSGAGSGSGYDSPMRPRPRRRRRDPDATPSGSEVD</sequence>
<evidence type="ECO:0000256" key="1">
    <source>
        <dbReference type="SAM" id="Coils"/>
    </source>
</evidence>
<feature type="compositionally biased region" description="Basic and acidic residues" evidence="2">
    <location>
        <begin position="344"/>
        <end position="358"/>
    </location>
</feature>
<feature type="region of interest" description="Disordered" evidence="2">
    <location>
        <begin position="623"/>
        <end position="644"/>
    </location>
</feature>
<dbReference type="EMBL" id="LWDF02000809">
    <property type="protein sequence ID" value="KAE8242474.1"/>
    <property type="molecule type" value="Genomic_DNA"/>
</dbReference>
<reference evidence="3" key="2">
    <citation type="journal article" date="2019" name="IMA Fungus">
        <title>Genome sequencing and comparison of five Tilletia species to identify candidate genes for the detection of regulated species infecting wheat.</title>
        <authorList>
            <person name="Nguyen H.D.T."/>
            <person name="Sultana T."/>
            <person name="Kesanakurti P."/>
            <person name="Hambleton S."/>
        </authorList>
    </citation>
    <scope>NUCLEOTIDE SEQUENCE</scope>
    <source>
        <strain evidence="3">DAOMC 236416</strain>
    </source>
</reference>
<feature type="region of interest" description="Disordered" evidence="2">
    <location>
        <begin position="531"/>
        <end position="593"/>
    </location>
</feature>
<proteinExistence type="predicted"/>
<feature type="compositionally biased region" description="Acidic residues" evidence="2">
    <location>
        <begin position="359"/>
        <end position="370"/>
    </location>
</feature>
<dbReference type="Proteomes" id="UP000077521">
    <property type="component" value="Unassembled WGS sequence"/>
</dbReference>
<gene>
    <name evidence="3" type="ORF">A4X13_0g7142</name>
</gene>
<organism evidence="3 4">
    <name type="scientific">Tilletia indica</name>
    <dbReference type="NCBI Taxonomy" id="43049"/>
    <lineage>
        <taxon>Eukaryota</taxon>
        <taxon>Fungi</taxon>
        <taxon>Dikarya</taxon>
        <taxon>Basidiomycota</taxon>
        <taxon>Ustilaginomycotina</taxon>
        <taxon>Exobasidiomycetes</taxon>
        <taxon>Tilletiales</taxon>
        <taxon>Tilletiaceae</taxon>
        <taxon>Tilletia</taxon>
    </lineage>
</organism>
<feature type="region of interest" description="Disordered" evidence="2">
    <location>
        <begin position="339"/>
        <end position="412"/>
    </location>
</feature>
<name>A0A177TLN7_9BASI</name>
<keyword evidence="1" id="KW-0175">Coiled coil</keyword>
<feature type="compositionally biased region" description="Basic and acidic residues" evidence="2">
    <location>
        <begin position="218"/>
        <end position="228"/>
    </location>
</feature>
<feature type="region of interest" description="Disordered" evidence="2">
    <location>
        <begin position="722"/>
        <end position="790"/>
    </location>
</feature>